<dbReference type="NCBIfam" id="TIGR00426">
    <property type="entry name" value="competence protein ComEA helix-hairpin-helix repeat region"/>
    <property type="match status" value="1"/>
</dbReference>
<dbReference type="EMBL" id="JBHSDT010000008">
    <property type="protein sequence ID" value="MFC4404154.1"/>
    <property type="molecule type" value="Genomic_DNA"/>
</dbReference>
<evidence type="ECO:0000256" key="1">
    <source>
        <dbReference type="SAM" id="Phobius"/>
    </source>
</evidence>
<dbReference type="PANTHER" id="PTHR21180:SF32">
    <property type="entry name" value="ENDONUCLEASE_EXONUCLEASE_PHOSPHATASE FAMILY DOMAIN-CONTAINING PROTEIN 1"/>
    <property type="match status" value="1"/>
</dbReference>
<keyword evidence="1" id="KW-0812">Transmembrane</keyword>
<dbReference type="InterPro" id="IPR010994">
    <property type="entry name" value="RuvA_2-like"/>
</dbReference>
<organism evidence="3 4">
    <name type="scientific">Gracilibacillus xinjiangensis</name>
    <dbReference type="NCBI Taxonomy" id="1193282"/>
    <lineage>
        <taxon>Bacteria</taxon>
        <taxon>Bacillati</taxon>
        <taxon>Bacillota</taxon>
        <taxon>Bacilli</taxon>
        <taxon>Bacillales</taxon>
        <taxon>Bacillaceae</taxon>
        <taxon>Gracilibacillus</taxon>
    </lineage>
</organism>
<dbReference type="Gene3D" id="1.10.150.320">
    <property type="entry name" value="Photosystem II 12 kDa extrinsic protein"/>
    <property type="match status" value="1"/>
</dbReference>
<keyword evidence="4" id="KW-1185">Reference proteome</keyword>
<dbReference type="InterPro" id="IPR051675">
    <property type="entry name" value="Endo/Exo/Phosphatase_dom_1"/>
</dbReference>
<dbReference type="InterPro" id="IPR004509">
    <property type="entry name" value="Competence_ComEA_HhH"/>
</dbReference>
<dbReference type="Proteomes" id="UP001595882">
    <property type="component" value="Unassembled WGS sequence"/>
</dbReference>
<comment type="caution">
    <text evidence="3">The sequence shown here is derived from an EMBL/GenBank/DDBJ whole genome shotgun (WGS) entry which is preliminary data.</text>
</comment>
<dbReference type="RefSeq" id="WP_390252691.1">
    <property type="nucleotide sequence ID" value="NZ_JBHSDT010000008.1"/>
</dbReference>
<dbReference type="InterPro" id="IPR019554">
    <property type="entry name" value="Soluble_ligand-bd"/>
</dbReference>
<gene>
    <name evidence="3" type="ORF">ACFOY7_13860</name>
</gene>
<accession>A0ABV8X1J2</accession>
<dbReference type="SUPFAM" id="SSF47781">
    <property type="entry name" value="RuvA domain 2-like"/>
    <property type="match status" value="1"/>
</dbReference>
<evidence type="ECO:0000259" key="2">
    <source>
        <dbReference type="SMART" id="SM00278"/>
    </source>
</evidence>
<sequence length="196" mass="21984">MTLLRKYWYIAIFGMVILIWVLINPSVTKNSSTEQKNIAFDQSQETEAFRKLEEEESITAMVDIKGEVVYPGVYEVDNDDRVKDVIKKAGGVTDNAVMESVNMAERVYDEMVIIVTADSNDPLNSNETKTSDGRVKINHADKGDLMTISGIGEVKANAIIEHRDLYGKFKSLEDLSEVSGIGEKTIEKIEEYIQVP</sequence>
<proteinExistence type="predicted"/>
<feature type="domain" description="Helix-hairpin-helix DNA-binding motif class 1" evidence="2">
    <location>
        <begin position="143"/>
        <end position="162"/>
    </location>
</feature>
<reference evidence="4" key="1">
    <citation type="journal article" date="2019" name="Int. J. Syst. Evol. Microbiol.">
        <title>The Global Catalogue of Microorganisms (GCM) 10K type strain sequencing project: providing services to taxonomists for standard genome sequencing and annotation.</title>
        <authorList>
            <consortium name="The Broad Institute Genomics Platform"/>
            <consortium name="The Broad Institute Genome Sequencing Center for Infectious Disease"/>
            <person name="Wu L."/>
            <person name="Ma J."/>
        </authorList>
    </citation>
    <scope>NUCLEOTIDE SEQUENCE [LARGE SCALE GENOMIC DNA]</scope>
    <source>
        <strain evidence="4">CCUG 37865</strain>
    </source>
</reference>
<keyword evidence="1" id="KW-1133">Transmembrane helix</keyword>
<evidence type="ECO:0000313" key="3">
    <source>
        <dbReference type="EMBL" id="MFC4404154.1"/>
    </source>
</evidence>
<dbReference type="Pfam" id="PF12836">
    <property type="entry name" value="HHH_3"/>
    <property type="match status" value="1"/>
</dbReference>
<name>A0ABV8X1J2_9BACI</name>
<evidence type="ECO:0000313" key="4">
    <source>
        <dbReference type="Proteomes" id="UP001595882"/>
    </source>
</evidence>
<dbReference type="SMART" id="SM00278">
    <property type="entry name" value="HhH1"/>
    <property type="match status" value="2"/>
</dbReference>
<dbReference type="PANTHER" id="PTHR21180">
    <property type="entry name" value="ENDONUCLEASE/EXONUCLEASE/PHOSPHATASE FAMILY DOMAIN-CONTAINING PROTEIN 1"/>
    <property type="match status" value="1"/>
</dbReference>
<dbReference type="Pfam" id="PF10531">
    <property type="entry name" value="SLBB"/>
    <property type="match status" value="1"/>
</dbReference>
<feature type="domain" description="Helix-hairpin-helix DNA-binding motif class 1" evidence="2">
    <location>
        <begin position="173"/>
        <end position="192"/>
    </location>
</feature>
<protein>
    <submittedName>
        <fullName evidence="3">Helix-hairpin-helix domain-containing protein</fullName>
    </submittedName>
</protein>
<dbReference type="InterPro" id="IPR003583">
    <property type="entry name" value="Hlx-hairpin-Hlx_DNA-bd_motif"/>
</dbReference>
<keyword evidence="1" id="KW-0472">Membrane</keyword>
<feature type="transmembrane region" description="Helical" evidence="1">
    <location>
        <begin position="7"/>
        <end position="23"/>
    </location>
</feature>